<evidence type="ECO:0000256" key="1">
    <source>
        <dbReference type="SAM" id="MobiDB-lite"/>
    </source>
</evidence>
<name>A0ABR1R8U3_9PEZI</name>
<dbReference type="EMBL" id="JAQQWI010000018">
    <property type="protein sequence ID" value="KAK8002179.1"/>
    <property type="molecule type" value="Genomic_DNA"/>
</dbReference>
<organism evidence="2 3">
    <name type="scientific">Apiospora marii</name>
    <dbReference type="NCBI Taxonomy" id="335849"/>
    <lineage>
        <taxon>Eukaryota</taxon>
        <taxon>Fungi</taxon>
        <taxon>Dikarya</taxon>
        <taxon>Ascomycota</taxon>
        <taxon>Pezizomycotina</taxon>
        <taxon>Sordariomycetes</taxon>
        <taxon>Xylariomycetidae</taxon>
        <taxon>Amphisphaeriales</taxon>
        <taxon>Apiosporaceae</taxon>
        <taxon>Apiospora</taxon>
    </lineage>
</organism>
<evidence type="ECO:0000313" key="3">
    <source>
        <dbReference type="Proteomes" id="UP001396898"/>
    </source>
</evidence>
<proteinExistence type="predicted"/>
<evidence type="ECO:0000313" key="2">
    <source>
        <dbReference type="EMBL" id="KAK8002179.1"/>
    </source>
</evidence>
<comment type="caution">
    <text evidence="2">The sequence shown here is derived from an EMBL/GenBank/DDBJ whole genome shotgun (WGS) entry which is preliminary data.</text>
</comment>
<accession>A0ABR1R8U3</accession>
<dbReference type="Proteomes" id="UP001396898">
    <property type="component" value="Unassembled WGS sequence"/>
</dbReference>
<gene>
    <name evidence="2" type="ORF">PG991_014401</name>
</gene>
<feature type="region of interest" description="Disordered" evidence="1">
    <location>
        <begin position="1"/>
        <end position="25"/>
    </location>
</feature>
<reference evidence="2 3" key="1">
    <citation type="submission" date="2023-01" db="EMBL/GenBank/DDBJ databases">
        <title>Analysis of 21 Apiospora genomes using comparative genomics revels a genus with tremendous synthesis potential of carbohydrate active enzymes and secondary metabolites.</title>
        <authorList>
            <person name="Sorensen T."/>
        </authorList>
    </citation>
    <scope>NUCLEOTIDE SEQUENCE [LARGE SCALE GENOMIC DNA]</scope>
    <source>
        <strain evidence="2 3">CBS 20057</strain>
    </source>
</reference>
<protein>
    <submittedName>
        <fullName evidence="2">Uncharacterized protein</fullName>
    </submittedName>
</protein>
<sequence length="555" mass="59890">MHYRRDTSIHLPPLRRPRNRNRPTLPRLVLIPPLRPPDPQAHVVLRRAAATAPVPIPRKQSPHNFALDHRERQPIRLAIHDPLPLELHARVPAPDRPLHARDRLGRRVDLDDRVRLSHKGRDAPTDPNDILEARLPVHDRVRVDLARDLVPRLERVPVQPLRAEDGVPAVPLQRRARRRAEDELPMVLLFDRREDRLGIVGRAIERADGPDHSGPVVGGVPVVRVGAAVQRDVLVLGEDQARGRDPAARRAALLDARVRRRDGAERGVEVRDQLVVEGVAVGAQVRRVDAVRVVVEGGLVPEPDQDELRRRTRGGGLVIISSGGDHAGVPGLGERGRRVVEGPLAAGPVALRVEHRVPRRLLVGGVVARGQQHGGADVHVAAPERAQLGAADLDVLEQLRVGVVALLAPARLAAREGLDGGDVIESQGDGLQAAAAAAAATIVCHFHVDGGRHEAPDAVDLGRAVAAGKLDVHHRPVAALGPLVRGEEGLHAVLTGRQLVQARDRETVDAAARRGSGVGIVPAAASRERDGVCGAEAEDVLAEHVVRRRCDVDVV</sequence>
<keyword evidence="3" id="KW-1185">Reference proteome</keyword>